<reference evidence="1" key="1">
    <citation type="submission" date="2021-03" db="EMBL/GenBank/DDBJ databases">
        <title>The complete genome sequence of Acetobacter sp. TBRC 12339.</title>
        <authorList>
            <person name="Charoenyingcharoen P."/>
            <person name="Yukphan P."/>
        </authorList>
    </citation>
    <scope>NUCLEOTIDE SEQUENCE</scope>
    <source>
        <strain evidence="1">TBRC 12339</strain>
    </source>
</reference>
<gene>
    <name evidence="1" type="ORF">J2D77_04760</name>
</gene>
<dbReference type="Proteomes" id="UP000664073">
    <property type="component" value="Unassembled WGS sequence"/>
</dbReference>
<name>A0A939HJ95_9PROT</name>
<sequence length="182" mass="19954">MNAILAENPMIRDAASRTIGAVRHALHGPRRCDLASQRATAWENDLAAISPLFRTAQETMLILQGAGLILAPPGTVRITRHERRLLRATAAAQDEEDMLMDNVLYKLAPHPQARPALARAVTVLANSLAGCGHWLSAPPLPAGALGMMRMRRVDLARVRVAWPVSERRRSRYSDNATEGMQP</sequence>
<keyword evidence="2" id="KW-1185">Reference proteome</keyword>
<evidence type="ECO:0000313" key="1">
    <source>
        <dbReference type="EMBL" id="MBO1324467.1"/>
    </source>
</evidence>
<dbReference type="EMBL" id="JAFVMH010000002">
    <property type="protein sequence ID" value="MBO1324467.1"/>
    <property type="molecule type" value="Genomic_DNA"/>
</dbReference>
<dbReference type="RefSeq" id="WP_207845167.1">
    <property type="nucleotide sequence ID" value="NZ_JAFVMH010000002.1"/>
</dbReference>
<dbReference type="AlphaFoldDB" id="A0A939HJ95"/>
<evidence type="ECO:0000313" key="2">
    <source>
        <dbReference type="Proteomes" id="UP000664073"/>
    </source>
</evidence>
<comment type="caution">
    <text evidence="1">The sequence shown here is derived from an EMBL/GenBank/DDBJ whole genome shotgun (WGS) entry which is preliminary data.</text>
</comment>
<proteinExistence type="predicted"/>
<protein>
    <submittedName>
        <fullName evidence="1">Uncharacterized protein</fullName>
    </submittedName>
</protein>
<organism evidence="1 2">
    <name type="scientific">Acetobacter garciniae</name>
    <dbReference type="NCBI Taxonomy" id="2817435"/>
    <lineage>
        <taxon>Bacteria</taxon>
        <taxon>Pseudomonadati</taxon>
        <taxon>Pseudomonadota</taxon>
        <taxon>Alphaproteobacteria</taxon>
        <taxon>Acetobacterales</taxon>
        <taxon>Acetobacteraceae</taxon>
        <taxon>Acetobacter</taxon>
    </lineage>
</organism>
<accession>A0A939HJ95</accession>